<protein>
    <submittedName>
        <fullName evidence="1">Uncharacterized protein</fullName>
    </submittedName>
</protein>
<proteinExistence type="predicted"/>
<reference evidence="1" key="1">
    <citation type="journal article" date="2021" name="Nat. Commun.">
        <title>Genetic determinants of endophytism in the Arabidopsis root mycobiome.</title>
        <authorList>
            <person name="Mesny F."/>
            <person name="Miyauchi S."/>
            <person name="Thiergart T."/>
            <person name="Pickel B."/>
            <person name="Atanasova L."/>
            <person name="Karlsson M."/>
            <person name="Huettel B."/>
            <person name="Barry K.W."/>
            <person name="Haridas S."/>
            <person name="Chen C."/>
            <person name="Bauer D."/>
            <person name="Andreopoulos W."/>
            <person name="Pangilinan J."/>
            <person name="LaButti K."/>
            <person name="Riley R."/>
            <person name="Lipzen A."/>
            <person name="Clum A."/>
            <person name="Drula E."/>
            <person name="Henrissat B."/>
            <person name="Kohler A."/>
            <person name="Grigoriev I.V."/>
            <person name="Martin F.M."/>
            <person name="Hacquard S."/>
        </authorList>
    </citation>
    <scope>NUCLEOTIDE SEQUENCE</scope>
    <source>
        <strain evidence="1">MPI-CAGE-CH-0243</strain>
    </source>
</reference>
<evidence type="ECO:0000313" key="1">
    <source>
        <dbReference type="EMBL" id="KAH7109471.1"/>
    </source>
</evidence>
<dbReference type="AlphaFoldDB" id="A0A9P9I6E7"/>
<dbReference type="Proteomes" id="UP000700596">
    <property type="component" value="Unassembled WGS sequence"/>
</dbReference>
<gene>
    <name evidence="1" type="ORF">B0J11DRAFT_601675</name>
</gene>
<accession>A0A9P9I6E7</accession>
<keyword evidence="2" id="KW-1185">Reference proteome</keyword>
<dbReference type="EMBL" id="JAGMWT010000032">
    <property type="protein sequence ID" value="KAH7109471.1"/>
    <property type="molecule type" value="Genomic_DNA"/>
</dbReference>
<comment type="caution">
    <text evidence="1">The sequence shown here is derived from an EMBL/GenBank/DDBJ whole genome shotgun (WGS) entry which is preliminary data.</text>
</comment>
<dbReference type="OrthoDB" id="3798941at2759"/>
<organism evidence="1 2">
    <name type="scientific">Dendryphion nanum</name>
    <dbReference type="NCBI Taxonomy" id="256645"/>
    <lineage>
        <taxon>Eukaryota</taxon>
        <taxon>Fungi</taxon>
        <taxon>Dikarya</taxon>
        <taxon>Ascomycota</taxon>
        <taxon>Pezizomycotina</taxon>
        <taxon>Dothideomycetes</taxon>
        <taxon>Pleosporomycetidae</taxon>
        <taxon>Pleosporales</taxon>
        <taxon>Torulaceae</taxon>
        <taxon>Dendryphion</taxon>
    </lineage>
</organism>
<name>A0A9P9I6E7_9PLEO</name>
<sequence length="545" mass="63403">MDKIPIEIVRAILRNIILSRVQQPLSSYASTSKVWQSIIEEITFQTLVITTTDLATFKTYFAGKNSARLNLLNVLVVEFELPKMKPGTCRLKHKPNRKDDSVAITGGITYILKILAAMDLQLQHRAKPLHLMFRSSFRRNDCTHDHWGVSHLDFKSTHPNVGFYNVIDASELPNVNNIHRFSFFGGNFKGLSNRTLVDVASKFSELRIISLEIEDFYEWGSERRIEQRTDFCNAMAQITGDDLEDISITIWHRIQTNDCIKAHNLIGRGDPLRTMFWNFSQFKQLRKLHLTGPVVIPFDLLAVSLHIQGGSIFPVLEEFLLQFAPETADGQWFLIKDEEGERAAIQNPRWKRLLVDIDDGDSEDSEDSEDSSSHYLDEAELSGDMLEFGEGTRRLRRVKFCQCRSMPNPTTATPLLLDTAELLHNLRRIRKFIIRITWNQNDKSSWKQFERPWIGGRDFEIQYLKRGVCWDAGRHKDYPKNFKEDLSTDRLYWRFAERMPADDVQRRWSDVVGPDCKIWRLRQIWSDIHFQGEMVSPWAATMNNY</sequence>
<evidence type="ECO:0000313" key="2">
    <source>
        <dbReference type="Proteomes" id="UP000700596"/>
    </source>
</evidence>